<organism evidence="2 3">
    <name type="scientific">Psilocybe cyanescens</name>
    <dbReference type="NCBI Taxonomy" id="93625"/>
    <lineage>
        <taxon>Eukaryota</taxon>
        <taxon>Fungi</taxon>
        <taxon>Dikarya</taxon>
        <taxon>Basidiomycota</taxon>
        <taxon>Agaricomycotina</taxon>
        <taxon>Agaricomycetes</taxon>
        <taxon>Agaricomycetidae</taxon>
        <taxon>Agaricales</taxon>
        <taxon>Agaricineae</taxon>
        <taxon>Strophariaceae</taxon>
        <taxon>Psilocybe</taxon>
    </lineage>
</organism>
<protein>
    <submittedName>
        <fullName evidence="2">Uncharacterized protein</fullName>
    </submittedName>
</protein>
<dbReference type="Proteomes" id="UP000283269">
    <property type="component" value="Unassembled WGS sequence"/>
</dbReference>
<proteinExistence type="predicted"/>
<dbReference type="AlphaFoldDB" id="A0A409XIB0"/>
<keyword evidence="3" id="KW-1185">Reference proteome</keyword>
<gene>
    <name evidence="2" type="ORF">CVT25_014188</name>
</gene>
<feature type="region of interest" description="Disordered" evidence="1">
    <location>
        <begin position="1"/>
        <end position="51"/>
    </location>
</feature>
<feature type="region of interest" description="Disordered" evidence="1">
    <location>
        <begin position="148"/>
        <end position="261"/>
    </location>
</feature>
<evidence type="ECO:0000313" key="3">
    <source>
        <dbReference type="Proteomes" id="UP000283269"/>
    </source>
</evidence>
<evidence type="ECO:0000313" key="2">
    <source>
        <dbReference type="EMBL" id="PPQ90505.1"/>
    </source>
</evidence>
<accession>A0A409XIB0</accession>
<dbReference type="EMBL" id="NHYD01001627">
    <property type="protein sequence ID" value="PPQ90505.1"/>
    <property type="molecule type" value="Genomic_DNA"/>
</dbReference>
<feature type="compositionally biased region" description="Low complexity" evidence="1">
    <location>
        <begin position="237"/>
        <end position="261"/>
    </location>
</feature>
<feature type="compositionally biased region" description="Pro residues" evidence="1">
    <location>
        <begin position="174"/>
        <end position="189"/>
    </location>
</feature>
<name>A0A409XIB0_PSICY</name>
<reference evidence="2 3" key="1">
    <citation type="journal article" date="2018" name="Evol. Lett.">
        <title>Horizontal gene cluster transfer increased hallucinogenic mushroom diversity.</title>
        <authorList>
            <person name="Reynolds H.T."/>
            <person name="Vijayakumar V."/>
            <person name="Gluck-Thaler E."/>
            <person name="Korotkin H.B."/>
            <person name="Matheny P.B."/>
            <person name="Slot J.C."/>
        </authorList>
    </citation>
    <scope>NUCLEOTIDE SEQUENCE [LARGE SCALE GENOMIC DNA]</scope>
    <source>
        <strain evidence="2 3">2631</strain>
    </source>
</reference>
<dbReference type="InParanoid" id="A0A409XIB0"/>
<comment type="caution">
    <text evidence="2">The sequence shown here is derived from an EMBL/GenBank/DDBJ whole genome shotgun (WGS) entry which is preliminary data.</text>
</comment>
<feature type="compositionally biased region" description="Low complexity" evidence="1">
    <location>
        <begin position="157"/>
        <end position="173"/>
    </location>
</feature>
<sequence length="261" mass="28168">MAQTPIFYVPPSAPPSAGAGAEHTPRDQRIYSTGQAPPSPPPPGFADQNPNNWCPTQATPNTYTRSALDRIVPTAEFPYLGPNPNPDWGGGQATPSFRAPAAQLSLLSHRLTFSVTRNASEITDLPYLVIARWDIAYVNVRRWERNASSAAPRGQEHSSSPSPVIPSSRIPRSAPAPHPATPRAPPPFTPRSEWEQYPSNDRTGYVPSQYAEHFYGDQYGPGVHAARLPLVPPPFTASAASGQSSRRSSAAPSATSRRSRT</sequence>
<evidence type="ECO:0000256" key="1">
    <source>
        <dbReference type="SAM" id="MobiDB-lite"/>
    </source>
</evidence>